<evidence type="ECO:0000256" key="3">
    <source>
        <dbReference type="ARBA" id="ARBA00023163"/>
    </source>
</evidence>
<evidence type="ECO:0000313" key="5">
    <source>
        <dbReference type="EMBL" id="ABX38455.1"/>
    </source>
</evidence>
<keyword evidence="6" id="KW-1185">Reference proteome</keyword>
<accession>A9C0Z2</accession>
<organism evidence="5 6">
    <name type="scientific">Delftia acidovorans (strain DSM 14801 / SPH-1)</name>
    <dbReference type="NCBI Taxonomy" id="398578"/>
    <lineage>
        <taxon>Bacteria</taxon>
        <taxon>Pseudomonadati</taxon>
        <taxon>Pseudomonadota</taxon>
        <taxon>Betaproteobacteria</taxon>
        <taxon>Burkholderiales</taxon>
        <taxon>Comamonadaceae</taxon>
        <taxon>Delftia</taxon>
    </lineage>
</organism>
<dbReference type="InterPro" id="IPR032783">
    <property type="entry name" value="AraC_lig"/>
</dbReference>
<feature type="domain" description="HTH araC/xylS-type" evidence="4">
    <location>
        <begin position="254"/>
        <end position="351"/>
    </location>
</feature>
<dbReference type="PANTHER" id="PTHR11019:SF159">
    <property type="entry name" value="TRANSCRIPTIONAL REGULATOR-RELATED"/>
    <property type="match status" value="1"/>
</dbReference>
<evidence type="ECO:0000256" key="2">
    <source>
        <dbReference type="ARBA" id="ARBA00023125"/>
    </source>
</evidence>
<protein>
    <submittedName>
        <fullName evidence="5">Transcriptional regulator, AraC family</fullName>
    </submittedName>
</protein>
<dbReference type="eggNOG" id="COG2207">
    <property type="taxonomic scope" value="Bacteria"/>
</dbReference>
<sequence>MDADPDIDCGTSICPKIRSPAPASWRYWPAAFPPPPQLFHRRTVLPDPVPDSAAEAQVDRVIDGLLNGLQWRASVFHVGQYCGRWRASTAGRARASFHLILDGRCWLHLPGQPSVELQPRDGVFLSRDVPHFISPYADPDMACAPQAMRPATGDAGIGETALACGFFTFEGPMRGLLVDAFPDHLVLRGDDHAMSGASMLFDLMRAEALRTGTEPSAVMDRLVGLLFFYGLRQLAHGDARARGIWSLLRRPGFAPLVAELLREPARNWSVADMAARVCLSRATFFRQFAEACGQPPQQFLLLLRMQLAARRLAQGEAIGQVAEAVGYESYAAFSRAFKRVMGEQPGAWQRAQARCC</sequence>
<evidence type="ECO:0000313" key="6">
    <source>
        <dbReference type="Proteomes" id="UP000000784"/>
    </source>
</evidence>
<dbReference type="KEGG" id="dac:Daci_5827"/>
<keyword evidence="2" id="KW-0238">DNA-binding</keyword>
<evidence type="ECO:0000259" key="4">
    <source>
        <dbReference type="PROSITE" id="PS01124"/>
    </source>
</evidence>
<proteinExistence type="predicted"/>
<dbReference type="EMBL" id="CP000884">
    <property type="protein sequence ID" value="ABX38455.1"/>
    <property type="molecule type" value="Genomic_DNA"/>
</dbReference>
<evidence type="ECO:0000256" key="1">
    <source>
        <dbReference type="ARBA" id="ARBA00023015"/>
    </source>
</evidence>
<gene>
    <name evidence="5" type="ordered locus">Daci_5827</name>
</gene>
<dbReference type="Pfam" id="PF12833">
    <property type="entry name" value="HTH_18"/>
    <property type="match status" value="1"/>
</dbReference>
<dbReference type="SUPFAM" id="SSF46689">
    <property type="entry name" value="Homeodomain-like"/>
    <property type="match status" value="2"/>
</dbReference>
<dbReference type="Pfam" id="PF12852">
    <property type="entry name" value="Cupin_6"/>
    <property type="match status" value="1"/>
</dbReference>
<dbReference type="Gene3D" id="1.10.10.60">
    <property type="entry name" value="Homeodomain-like"/>
    <property type="match status" value="2"/>
</dbReference>
<dbReference type="PANTHER" id="PTHR11019">
    <property type="entry name" value="HTH-TYPE TRANSCRIPTIONAL REGULATOR NIMR"/>
    <property type="match status" value="1"/>
</dbReference>
<dbReference type="GO" id="GO:0003700">
    <property type="term" value="F:DNA-binding transcription factor activity"/>
    <property type="evidence" value="ECO:0007669"/>
    <property type="project" value="InterPro"/>
</dbReference>
<name>A9C0Z2_DELAS</name>
<dbReference type="InterPro" id="IPR009057">
    <property type="entry name" value="Homeodomain-like_sf"/>
</dbReference>
<dbReference type="AlphaFoldDB" id="A9C0Z2"/>
<dbReference type="Proteomes" id="UP000000784">
    <property type="component" value="Chromosome"/>
</dbReference>
<keyword evidence="3" id="KW-0804">Transcription</keyword>
<reference evidence="5 6" key="1">
    <citation type="journal article" date="2004" name="Appl. Environ. Microbiol.">
        <title>Mineralization of individual congeners of linear alkylbenzenesulfonate by defined pairs of heterotrophic bacteria.</title>
        <authorList>
            <person name="Schleheck D."/>
            <person name="Knepper T.P."/>
            <person name="Fischer K."/>
            <person name="Cook A.M."/>
        </authorList>
    </citation>
    <scope>NUCLEOTIDE SEQUENCE [LARGE SCALE GENOMIC DNA]</scope>
    <source>
        <strain evidence="6">DSM 14801 / SPH-1</strain>
    </source>
</reference>
<dbReference type="PROSITE" id="PS01124">
    <property type="entry name" value="HTH_ARAC_FAMILY_2"/>
    <property type="match status" value="1"/>
</dbReference>
<dbReference type="InterPro" id="IPR018060">
    <property type="entry name" value="HTH_AraC"/>
</dbReference>
<dbReference type="HOGENOM" id="CLU_000445_81_0_4"/>
<dbReference type="GO" id="GO:0043565">
    <property type="term" value="F:sequence-specific DNA binding"/>
    <property type="evidence" value="ECO:0007669"/>
    <property type="project" value="InterPro"/>
</dbReference>
<dbReference type="SMART" id="SM00342">
    <property type="entry name" value="HTH_ARAC"/>
    <property type="match status" value="1"/>
</dbReference>
<keyword evidence="1" id="KW-0805">Transcription regulation</keyword>
<dbReference type="STRING" id="398578.Daci_5827"/>
<reference evidence="6" key="2">
    <citation type="submission" date="2007-11" db="EMBL/GenBank/DDBJ databases">
        <title>Complete sequence of Delftia acidovorans DSM 14801 / SPH-1.</title>
        <authorList>
            <person name="Copeland A."/>
            <person name="Lucas S."/>
            <person name="Lapidus A."/>
            <person name="Barry K."/>
            <person name="Glavina del Rio T."/>
            <person name="Dalin E."/>
            <person name="Tice H."/>
            <person name="Pitluck S."/>
            <person name="Lowry S."/>
            <person name="Clum A."/>
            <person name="Schmutz J."/>
            <person name="Larimer F."/>
            <person name="Land M."/>
            <person name="Hauser L."/>
            <person name="Kyrpides N."/>
            <person name="Kim E."/>
            <person name="Schleheck D."/>
            <person name="Richardson P."/>
        </authorList>
    </citation>
    <scope>NUCLEOTIDE SEQUENCE [LARGE SCALE GENOMIC DNA]</scope>
    <source>
        <strain evidence="6">DSM 14801 / SPH-1</strain>
    </source>
</reference>